<sequence length="88" mass="9794">MPNISRKYGEIYVNTTEYAPNHRKVISKYAAIRGLIKNLNCSRKGTGFSATVFGIANKVKTEKSNPTAPIPMNMTMYLAEGLVAKKKR</sequence>
<gene>
    <name evidence="1" type="ORF">BsIDN1_32610</name>
</gene>
<evidence type="ECO:0000313" key="2">
    <source>
        <dbReference type="Proteomes" id="UP000464658"/>
    </source>
</evidence>
<reference evidence="1 2" key="1">
    <citation type="submission" date="2019-12" db="EMBL/GenBank/DDBJ databases">
        <title>Full genome sequence of a Bacillus safensis strain isolated from commercially available natto in Indonesia.</title>
        <authorList>
            <person name="Yoshida M."/>
            <person name="Uomi M."/>
            <person name="Waturangi D."/>
            <person name="Ekaputri J.J."/>
            <person name="Setiamarga D.H.E."/>
        </authorList>
    </citation>
    <scope>NUCLEOTIDE SEQUENCE [LARGE SCALE GENOMIC DNA]</scope>
    <source>
        <strain evidence="1 2">IDN1</strain>
    </source>
</reference>
<evidence type="ECO:0000313" key="1">
    <source>
        <dbReference type="EMBL" id="BBP89643.1"/>
    </source>
</evidence>
<dbReference type="AlphaFoldDB" id="A0A5S9M931"/>
<name>A0A5S9M931_BACIA</name>
<proteinExistence type="predicted"/>
<dbReference type="EMBL" id="AP021906">
    <property type="protein sequence ID" value="BBP89643.1"/>
    <property type="molecule type" value="Genomic_DNA"/>
</dbReference>
<accession>A0A5S9M931</accession>
<organism evidence="1 2">
    <name type="scientific">Bacillus safensis</name>
    <dbReference type="NCBI Taxonomy" id="561879"/>
    <lineage>
        <taxon>Bacteria</taxon>
        <taxon>Bacillati</taxon>
        <taxon>Bacillota</taxon>
        <taxon>Bacilli</taxon>
        <taxon>Bacillales</taxon>
        <taxon>Bacillaceae</taxon>
        <taxon>Bacillus</taxon>
    </lineage>
</organism>
<protein>
    <submittedName>
        <fullName evidence="1">Uncharacterized protein</fullName>
    </submittedName>
</protein>
<dbReference type="Proteomes" id="UP000464658">
    <property type="component" value="Chromosome"/>
</dbReference>